<reference evidence="3" key="1">
    <citation type="submission" date="2022-05" db="EMBL/GenBank/DDBJ databases">
        <title>Draft genome sequences of Clostridium perfringens strains isolated from Peru.</title>
        <authorList>
            <person name="Hurtado R."/>
            <person name="Lima L."/>
            <person name="Sousa T."/>
            <person name="Jaiswal A.K."/>
            <person name="Tiwari S."/>
            <person name="Maturrano L."/>
            <person name="Brenig B."/>
            <person name="Azevedo V."/>
        </authorList>
    </citation>
    <scope>NUCLEOTIDE SEQUENCE</scope>
    <source>
        <strain evidence="3">CP4</strain>
    </source>
</reference>
<comment type="caution">
    <text evidence="3">The sequence shown here is derived from an EMBL/GenBank/DDBJ whole genome shotgun (WGS) entry which is preliminary data.</text>
</comment>
<evidence type="ECO:0000313" key="3">
    <source>
        <dbReference type="EMBL" id="MDC4248060.1"/>
    </source>
</evidence>
<name>A0A9X4B3W5_ENTFC</name>
<dbReference type="AlphaFoldDB" id="A0A9X4B3W5"/>
<gene>
    <name evidence="3" type="ORF">M3X98_08320</name>
</gene>
<evidence type="ECO:0000256" key="2">
    <source>
        <dbReference type="SAM" id="MobiDB-lite"/>
    </source>
</evidence>
<accession>A0A9X4B3W5</accession>
<protein>
    <submittedName>
        <fullName evidence="3">ISLre2 family transposase</fullName>
    </submittedName>
</protein>
<dbReference type="Pfam" id="PF06782">
    <property type="entry name" value="UPF0236"/>
    <property type="match status" value="1"/>
</dbReference>
<evidence type="ECO:0000256" key="1">
    <source>
        <dbReference type="ARBA" id="ARBA00006539"/>
    </source>
</evidence>
<dbReference type="EMBL" id="JAMWMK010000011">
    <property type="protein sequence ID" value="MDC4248060.1"/>
    <property type="molecule type" value="Genomic_DNA"/>
</dbReference>
<sequence>MFGKEFMDKIKKIAQIMKKPVDEAGIVRKEQEIMDTFSEINATIFCEVLNEIEEEVLSSYLAQGYVKKQAVERTIQFPLGPVTYIRTPVEKNGSTIYPIDQLLGIEPYERYSKGTQYLVHQLNVHLSYRNSATALEITCPCMSIGKDTVGRIVKGFKESYKEYEMYEEEYGELENREVDAVYIEGDGLFVSTQDGMKKEIAHFVVHEGVEKTGKRKQVVEKKHFVGESHQKTLQDVQNYLYRTYDLRETIVITNSDGGKGYTNTAFQSLLPAKIKRHEHFLDRYHVTRKLEERVFVAELIPIFQKAINGYSFSDVSAALDTLESYAETDVHEKHIRKLRAYLRRNWKFLKPYDMRELPGEKEGIGIMESEQRYITYRMKGQGKHWGVGLEATAKNIACWLNGTLRDIFQKTWRQAFALDDRLKQEQGKTGKSDYFHDEQEEPSTPSTYRINYNRPDPATAEKMKWYSGYSGKYRGI</sequence>
<organism evidence="3 4">
    <name type="scientific">Enterococcus faecium</name>
    <name type="common">Streptococcus faecium</name>
    <dbReference type="NCBI Taxonomy" id="1352"/>
    <lineage>
        <taxon>Bacteria</taxon>
        <taxon>Bacillati</taxon>
        <taxon>Bacillota</taxon>
        <taxon>Bacilli</taxon>
        <taxon>Lactobacillales</taxon>
        <taxon>Enterococcaceae</taxon>
        <taxon>Enterococcus</taxon>
    </lineage>
</organism>
<feature type="region of interest" description="Disordered" evidence="2">
    <location>
        <begin position="427"/>
        <end position="455"/>
    </location>
</feature>
<evidence type="ECO:0000313" key="4">
    <source>
        <dbReference type="Proteomes" id="UP001141166"/>
    </source>
</evidence>
<dbReference type="Proteomes" id="UP001141166">
    <property type="component" value="Unassembled WGS sequence"/>
</dbReference>
<dbReference type="RefSeq" id="WP_272471382.1">
    <property type="nucleotide sequence ID" value="NZ_JAMWMK010000011.1"/>
</dbReference>
<feature type="compositionally biased region" description="Basic and acidic residues" evidence="2">
    <location>
        <begin position="427"/>
        <end position="437"/>
    </location>
</feature>
<proteinExistence type="inferred from homology"/>
<dbReference type="NCBIfam" id="NF033529">
    <property type="entry name" value="transpos_ISLre2"/>
    <property type="match status" value="1"/>
</dbReference>
<comment type="similarity">
    <text evidence="1">Belongs to the UPF0236 family.</text>
</comment>
<dbReference type="InterPro" id="IPR009620">
    <property type="entry name" value="UPF0236"/>
</dbReference>